<organism evidence="1 2">
    <name type="scientific">Mycena pura</name>
    <dbReference type="NCBI Taxonomy" id="153505"/>
    <lineage>
        <taxon>Eukaryota</taxon>
        <taxon>Fungi</taxon>
        <taxon>Dikarya</taxon>
        <taxon>Basidiomycota</taxon>
        <taxon>Agaricomycotina</taxon>
        <taxon>Agaricomycetes</taxon>
        <taxon>Agaricomycetidae</taxon>
        <taxon>Agaricales</taxon>
        <taxon>Marasmiineae</taxon>
        <taxon>Mycenaceae</taxon>
        <taxon>Mycena</taxon>
    </lineage>
</organism>
<dbReference type="EMBL" id="JARJCW010000088">
    <property type="protein sequence ID" value="KAJ7195743.1"/>
    <property type="molecule type" value="Genomic_DNA"/>
</dbReference>
<dbReference type="InterPro" id="IPR036397">
    <property type="entry name" value="RNaseH_sf"/>
</dbReference>
<dbReference type="Gene3D" id="3.30.420.10">
    <property type="entry name" value="Ribonuclease H-like superfamily/Ribonuclease H"/>
    <property type="match status" value="1"/>
</dbReference>
<sequence length="393" mass="44462">MGSDGVDRAGKRIPGDCTQSKYAAEFYAVLLAVRKVHKDTALTIYSTQSYVLNALNKKLGRWEREGWVGVQHRDVLRCVAAELKARTAPTYFKVAEPGTPARGACKKAAKVAKRACRRPATTTWDMALPAGMALPGLSLQGNRQKVFYHSIREEKAKKLPDRASTKNTLTAIREAVRETFGRSVTAADIWTSLVAKDFLPRPSQFLWKCVHNAHKVGSYWNHIPECEDRATCRDCGVVESLEHILIHCESPGRELVWEAARILWLERETQWPEISLGTVLGCGLAEFRDAKGKVDRGRQRLYRVLISESAYLIWRLRNERVIQNEGAPASAEEIKNKFKFTINQRLQIDKILANRPRKGKLPTLPPKLVLGTWSGIMDNEQNLPNDWLREPRV</sequence>
<dbReference type="GO" id="GO:0003676">
    <property type="term" value="F:nucleic acid binding"/>
    <property type="evidence" value="ECO:0007669"/>
    <property type="project" value="InterPro"/>
</dbReference>
<gene>
    <name evidence="1" type="ORF">GGX14DRAFT_376662</name>
</gene>
<proteinExistence type="predicted"/>
<accession>A0AAD6UZ55</accession>
<dbReference type="AlphaFoldDB" id="A0AAD6UZ55"/>
<dbReference type="SUPFAM" id="SSF53098">
    <property type="entry name" value="Ribonuclease H-like"/>
    <property type="match status" value="1"/>
</dbReference>
<evidence type="ECO:0000313" key="1">
    <source>
        <dbReference type="EMBL" id="KAJ7195743.1"/>
    </source>
</evidence>
<name>A0AAD6UZ55_9AGAR</name>
<dbReference type="Proteomes" id="UP001219525">
    <property type="component" value="Unassembled WGS sequence"/>
</dbReference>
<protein>
    <submittedName>
        <fullName evidence="1">Ribonuclease H-like protein</fullName>
    </submittedName>
</protein>
<dbReference type="InterPro" id="IPR012337">
    <property type="entry name" value="RNaseH-like_sf"/>
</dbReference>
<evidence type="ECO:0000313" key="2">
    <source>
        <dbReference type="Proteomes" id="UP001219525"/>
    </source>
</evidence>
<keyword evidence="2" id="KW-1185">Reference proteome</keyword>
<reference evidence="1" key="1">
    <citation type="submission" date="2023-03" db="EMBL/GenBank/DDBJ databases">
        <title>Massive genome expansion in bonnet fungi (Mycena s.s.) driven by repeated elements and novel gene families across ecological guilds.</title>
        <authorList>
            <consortium name="Lawrence Berkeley National Laboratory"/>
            <person name="Harder C.B."/>
            <person name="Miyauchi S."/>
            <person name="Viragh M."/>
            <person name="Kuo A."/>
            <person name="Thoen E."/>
            <person name="Andreopoulos B."/>
            <person name="Lu D."/>
            <person name="Skrede I."/>
            <person name="Drula E."/>
            <person name="Henrissat B."/>
            <person name="Morin E."/>
            <person name="Kohler A."/>
            <person name="Barry K."/>
            <person name="LaButti K."/>
            <person name="Morin E."/>
            <person name="Salamov A."/>
            <person name="Lipzen A."/>
            <person name="Mereny Z."/>
            <person name="Hegedus B."/>
            <person name="Baldrian P."/>
            <person name="Stursova M."/>
            <person name="Weitz H."/>
            <person name="Taylor A."/>
            <person name="Grigoriev I.V."/>
            <person name="Nagy L.G."/>
            <person name="Martin F."/>
            <person name="Kauserud H."/>
        </authorList>
    </citation>
    <scope>NUCLEOTIDE SEQUENCE</scope>
    <source>
        <strain evidence="1">9144</strain>
    </source>
</reference>
<comment type="caution">
    <text evidence="1">The sequence shown here is derived from an EMBL/GenBank/DDBJ whole genome shotgun (WGS) entry which is preliminary data.</text>
</comment>